<keyword evidence="1" id="KW-0472">Membrane</keyword>
<evidence type="ECO:0000313" key="2">
    <source>
        <dbReference type="EMBL" id="OGF62700.1"/>
    </source>
</evidence>
<organism evidence="2 3">
    <name type="scientific">Candidatus Fischerbacteria bacterium RBG_13_37_8</name>
    <dbReference type="NCBI Taxonomy" id="1817863"/>
    <lineage>
        <taxon>Bacteria</taxon>
        <taxon>Candidatus Fischeribacteriota</taxon>
    </lineage>
</organism>
<keyword evidence="1" id="KW-1133">Transmembrane helix</keyword>
<evidence type="ECO:0000313" key="3">
    <source>
        <dbReference type="Proteomes" id="UP000178943"/>
    </source>
</evidence>
<evidence type="ECO:0000256" key="1">
    <source>
        <dbReference type="SAM" id="Phobius"/>
    </source>
</evidence>
<comment type="caution">
    <text evidence="2">The sequence shown here is derived from an EMBL/GenBank/DDBJ whole genome shotgun (WGS) entry which is preliminary data.</text>
</comment>
<reference evidence="2 3" key="1">
    <citation type="journal article" date="2016" name="Nat. Commun.">
        <title>Thousands of microbial genomes shed light on interconnected biogeochemical processes in an aquifer system.</title>
        <authorList>
            <person name="Anantharaman K."/>
            <person name="Brown C.T."/>
            <person name="Hug L.A."/>
            <person name="Sharon I."/>
            <person name="Castelle C.J."/>
            <person name="Probst A.J."/>
            <person name="Thomas B.C."/>
            <person name="Singh A."/>
            <person name="Wilkins M.J."/>
            <person name="Karaoz U."/>
            <person name="Brodie E.L."/>
            <person name="Williams K.H."/>
            <person name="Hubbard S.S."/>
            <person name="Banfield J.F."/>
        </authorList>
    </citation>
    <scope>NUCLEOTIDE SEQUENCE [LARGE SCALE GENOMIC DNA]</scope>
</reference>
<dbReference type="EMBL" id="MFGW01000177">
    <property type="protein sequence ID" value="OGF62700.1"/>
    <property type="molecule type" value="Genomic_DNA"/>
</dbReference>
<proteinExistence type="predicted"/>
<accession>A0A1F5VH90</accession>
<evidence type="ECO:0008006" key="4">
    <source>
        <dbReference type="Google" id="ProtNLM"/>
    </source>
</evidence>
<dbReference type="AlphaFoldDB" id="A0A1F5VH90"/>
<name>A0A1F5VH90_9BACT</name>
<keyword evidence="1" id="KW-0812">Transmembrane</keyword>
<feature type="transmembrane region" description="Helical" evidence="1">
    <location>
        <begin position="7"/>
        <end position="28"/>
    </location>
</feature>
<dbReference type="Proteomes" id="UP000178943">
    <property type="component" value="Unassembled WGS sequence"/>
</dbReference>
<protein>
    <recommendedName>
        <fullName evidence="4">Transmembrane protein</fullName>
    </recommendedName>
</protein>
<gene>
    <name evidence="2" type="ORF">A2Y62_14305</name>
</gene>
<sequence>MDNQEKALSWFLLSILVVIIIISVWYWVTPNEPYVIKVEYCQLGELDLEVAQTVCVQSCTTQFPFNDNYDKLKVCYQACKS</sequence>